<comment type="caution">
    <text evidence="3">The sequence shown here is derived from an EMBL/GenBank/DDBJ whole genome shotgun (WGS) entry which is preliminary data.</text>
</comment>
<dbReference type="Gene3D" id="3.40.50.2300">
    <property type="match status" value="1"/>
</dbReference>
<reference evidence="3" key="2">
    <citation type="submission" date="2023-01" db="EMBL/GenBank/DDBJ databases">
        <title>Draft genome sequence of Algimonas ampicilliniresistens strain NBRC 108219.</title>
        <authorList>
            <person name="Sun Q."/>
            <person name="Mori K."/>
        </authorList>
    </citation>
    <scope>NUCLEOTIDE SEQUENCE</scope>
    <source>
        <strain evidence="3">NBRC 108219</strain>
    </source>
</reference>
<evidence type="ECO:0000313" key="3">
    <source>
        <dbReference type="EMBL" id="GLQ23365.1"/>
    </source>
</evidence>
<dbReference type="Pfam" id="PF01451">
    <property type="entry name" value="LMWPc"/>
    <property type="match status" value="1"/>
</dbReference>
<evidence type="ECO:0000313" key="4">
    <source>
        <dbReference type="Proteomes" id="UP001161391"/>
    </source>
</evidence>
<proteinExistence type="predicted"/>
<keyword evidence="1" id="KW-0059">Arsenical resistance</keyword>
<sequence length="132" mass="14595">MSDPILFICQLNMVRSPMAEGLARKKGHNAVSCGLDPGEADELMIAVMREVGIDMSEHEPKSLNDFAGQTFDRIVTFSEDSRQTALAVFGEDAPIELWAVPNPSMGSHDVRAIMDTYRSIRTVIANRIDRLS</sequence>
<dbReference type="PANTHER" id="PTHR43428">
    <property type="entry name" value="ARSENATE REDUCTASE"/>
    <property type="match status" value="1"/>
</dbReference>
<accession>A0ABQ5V8I6</accession>
<dbReference type="InterPro" id="IPR036196">
    <property type="entry name" value="Ptyr_pPase_sf"/>
</dbReference>
<reference evidence="3" key="1">
    <citation type="journal article" date="2014" name="Int. J. Syst. Evol. Microbiol.">
        <title>Complete genome of a new Firmicutes species belonging to the dominant human colonic microbiota ('Ruminococcus bicirculans') reveals two chromosomes and a selective capacity to utilize plant glucans.</title>
        <authorList>
            <consortium name="NISC Comparative Sequencing Program"/>
            <person name="Wegmann U."/>
            <person name="Louis P."/>
            <person name="Goesmann A."/>
            <person name="Henrissat B."/>
            <person name="Duncan S.H."/>
            <person name="Flint H.J."/>
        </authorList>
    </citation>
    <scope>NUCLEOTIDE SEQUENCE</scope>
    <source>
        <strain evidence="3">NBRC 108219</strain>
    </source>
</reference>
<dbReference type="EMBL" id="BSNK01000001">
    <property type="protein sequence ID" value="GLQ23365.1"/>
    <property type="molecule type" value="Genomic_DNA"/>
</dbReference>
<dbReference type="InterPro" id="IPR023485">
    <property type="entry name" value="Ptyr_pPase"/>
</dbReference>
<evidence type="ECO:0000259" key="2">
    <source>
        <dbReference type="SMART" id="SM00226"/>
    </source>
</evidence>
<dbReference type="Proteomes" id="UP001161391">
    <property type="component" value="Unassembled WGS sequence"/>
</dbReference>
<dbReference type="SUPFAM" id="SSF52788">
    <property type="entry name" value="Phosphotyrosine protein phosphatases I"/>
    <property type="match status" value="1"/>
</dbReference>
<name>A0ABQ5V8I6_9PROT</name>
<dbReference type="RefSeq" id="WP_284388724.1">
    <property type="nucleotide sequence ID" value="NZ_BSNK01000001.1"/>
</dbReference>
<dbReference type="SMART" id="SM00226">
    <property type="entry name" value="LMWPc"/>
    <property type="match status" value="1"/>
</dbReference>
<feature type="domain" description="Phosphotyrosine protein phosphatase I" evidence="2">
    <location>
        <begin position="1"/>
        <end position="132"/>
    </location>
</feature>
<gene>
    <name evidence="3" type="ORF">GCM10007853_12390</name>
</gene>
<keyword evidence="4" id="KW-1185">Reference proteome</keyword>
<dbReference type="PANTHER" id="PTHR43428:SF1">
    <property type="entry name" value="ARSENATE REDUCTASE"/>
    <property type="match status" value="1"/>
</dbReference>
<protein>
    <submittedName>
        <fullName evidence="3">Arsenate reductase</fullName>
    </submittedName>
</protein>
<evidence type="ECO:0000256" key="1">
    <source>
        <dbReference type="ARBA" id="ARBA00022849"/>
    </source>
</evidence>
<organism evidence="3 4">
    <name type="scientific">Algimonas ampicilliniresistens</name>
    <dbReference type="NCBI Taxonomy" id="1298735"/>
    <lineage>
        <taxon>Bacteria</taxon>
        <taxon>Pseudomonadati</taxon>
        <taxon>Pseudomonadota</taxon>
        <taxon>Alphaproteobacteria</taxon>
        <taxon>Maricaulales</taxon>
        <taxon>Robiginitomaculaceae</taxon>
        <taxon>Algimonas</taxon>
    </lineage>
</organism>